<dbReference type="PIRSF" id="PIRSF000398">
    <property type="entry name" value="M_m6A_EcoRV"/>
    <property type="match status" value="1"/>
</dbReference>
<dbReference type="AlphaFoldDB" id="A0A147EWV1"/>
<keyword evidence="5" id="KW-0949">S-adenosyl-L-methionine</keyword>
<dbReference type="Gene3D" id="3.40.50.150">
    <property type="entry name" value="Vaccinia Virus protein VP39"/>
    <property type="match status" value="1"/>
</dbReference>
<dbReference type="PRINTS" id="PR00505">
    <property type="entry name" value="D12N6MTFRASE"/>
</dbReference>
<dbReference type="Pfam" id="PF02086">
    <property type="entry name" value="MethyltransfD12"/>
    <property type="match status" value="1"/>
</dbReference>
<keyword evidence="3 7" id="KW-0489">Methyltransferase</keyword>
<comment type="caution">
    <text evidence="7">The sequence shown here is derived from an EMBL/GenBank/DDBJ whole genome shotgun (WGS) entry which is preliminary data.</text>
</comment>
<reference evidence="7 8" key="1">
    <citation type="journal article" date="2016" name="Front. Microbiol.">
        <title>Genomic Resource of Rice Seed Associated Bacteria.</title>
        <authorList>
            <person name="Midha S."/>
            <person name="Bansal K."/>
            <person name="Sharma S."/>
            <person name="Kumar N."/>
            <person name="Patil P.P."/>
            <person name="Chaudhry V."/>
            <person name="Patil P.B."/>
        </authorList>
    </citation>
    <scope>NUCLEOTIDE SEQUENCE [LARGE SCALE GENOMIC DNA]</scope>
    <source>
        <strain evidence="7 8">NS220</strain>
    </source>
</reference>
<dbReference type="GO" id="GO:0009007">
    <property type="term" value="F:site-specific DNA-methyltransferase (adenine-specific) activity"/>
    <property type="evidence" value="ECO:0007669"/>
    <property type="project" value="UniProtKB-EC"/>
</dbReference>
<dbReference type="Proteomes" id="UP000075025">
    <property type="component" value="Unassembled WGS sequence"/>
</dbReference>
<dbReference type="InterPro" id="IPR023095">
    <property type="entry name" value="Ade_MeTrfase_dom_2"/>
</dbReference>
<evidence type="ECO:0000313" key="7">
    <source>
        <dbReference type="EMBL" id="KTR94330.1"/>
    </source>
</evidence>
<dbReference type="EC" id="2.1.1.72" evidence="2"/>
<dbReference type="InterPro" id="IPR012263">
    <property type="entry name" value="M_m6A_EcoRV"/>
</dbReference>
<dbReference type="GO" id="GO:0009307">
    <property type="term" value="P:DNA restriction-modification system"/>
    <property type="evidence" value="ECO:0007669"/>
    <property type="project" value="InterPro"/>
</dbReference>
<evidence type="ECO:0000256" key="1">
    <source>
        <dbReference type="ARBA" id="ARBA00006594"/>
    </source>
</evidence>
<evidence type="ECO:0000256" key="3">
    <source>
        <dbReference type="ARBA" id="ARBA00022603"/>
    </source>
</evidence>
<comment type="catalytic activity">
    <reaction evidence="6">
        <text>a 2'-deoxyadenosine in DNA + S-adenosyl-L-methionine = an N(6)-methyl-2'-deoxyadenosine in DNA + S-adenosyl-L-homocysteine + H(+)</text>
        <dbReference type="Rhea" id="RHEA:15197"/>
        <dbReference type="Rhea" id="RHEA-COMP:12418"/>
        <dbReference type="Rhea" id="RHEA-COMP:12419"/>
        <dbReference type="ChEBI" id="CHEBI:15378"/>
        <dbReference type="ChEBI" id="CHEBI:57856"/>
        <dbReference type="ChEBI" id="CHEBI:59789"/>
        <dbReference type="ChEBI" id="CHEBI:90615"/>
        <dbReference type="ChEBI" id="CHEBI:90616"/>
        <dbReference type="EC" id="2.1.1.72"/>
    </reaction>
</comment>
<organism evidence="7 8">
    <name type="scientific">Microbacterium testaceum</name>
    <name type="common">Aureobacterium testaceum</name>
    <name type="synonym">Brevibacterium testaceum</name>
    <dbReference type="NCBI Taxonomy" id="2033"/>
    <lineage>
        <taxon>Bacteria</taxon>
        <taxon>Bacillati</taxon>
        <taxon>Actinomycetota</taxon>
        <taxon>Actinomycetes</taxon>
        <taxon>Micrococcales</taxon>
        <taxon>Microbacteriaceae</taxon>
        <taxon>Microbacterium</taxon>
    </lineage>
</organism>
<protein>
    <recommendedName>
        <fullName evidence="2">site-specific DNA-methyltransferase (adenine-specific)</fullName>
        <ecNumber evidence="2">2.1.1.72</ecNumber>
    </recommendedName>
</protein>
<dbReference type="EMBL" id="LDRT01000056">
    <property type="protein sequence ID" value="KTR94330.1"/>
    <property type="molecule type" value="Genomic_DNA"/>
</dbReference>
<evidence type="ECO:0000256" key="2">
    <source>
        <dbReference type="ARBA" id="ARBA00011900"/>
    </source>
</evidence>
<dbReference type="InterPro" id="IPR029063">
    <property type="entry name" value="SAM-dependent_MTases_sf"/>
</dbReference>
<comment type="similarity">
    <text evidence="1">Belongs to the N(4)/N(6)-methyltransferase family.</text>
</comment>
<dbReference type="PATRIC" id="fig|2033.6.peg.2955"/>
<evidence type="ECO:0000256" key="5">
    <source>
        <dbReference type="ARBA" id="ARBA00022691"/>
    </source>
</evidence>
<name>A0A147EWV1_MICTE</name>
<dbReference type="GO" id="GO:0043565">
    <property type="term" value="F:sequence-specific DNA binding"/>
    <property type="evidence" value="ECO:0007669"/>
    <property type="project" value="TreeGrafter"/>
</dbReference>
<evidence type="ECO:0000256" key="4">
    <source>
        <dbReference type="ARBA" id="ARBA00022679"/>
    </source>
</evidence>
<dbReference type="PANTHER" id="PTHR30481">
    <property type="entry name" value="DNA ADENINE METHYLASE"/>
    <property type="match status" value="1"/>
</dbReference>
<dbReference type="InterPro" id="IPR012327">
    <property type="entry name" value="MeTrfase_D12"/>
</dbReference>
<accession>A0A147EWV1</accession>
<dbReference type="Gene3D" id="1.10.1020.10">
    <property type="entry name" value="Adenine-specific Methyltransferase, Domain 2"/>
    <property type="match status" value="1"/>
</dbReference>
<dbReference type="GO" id="GO:0006298">
    <property type="term" value="P:mismatch repair"/>
    <property type="evidence" value="ECO:0007669"/>
    <property type="project" value="TreeGrafter"/>
</dbReference>
<gene>
    <name evidence="7" type="ORF">NS220_09285</name>
</gene>
<evidence type="ECO:0000256" key="6">
    <source>
        <dbReference type="ARBA" id="ARBA00047942"/>
    </source>
</evidence>
<dbReference type="GO" id="GO:1904047">
    <property type="term" value="F:S-adenosyl-L-methionine binding"/>
    <property type="evidence" value="ECO:0007669"/>
    <property type="project" value="TreeGrafter"/>
</dbReference>
<sequence length="295" mass="32541">MPTTLSIPATRRYGTHSPLRYPGGKAALAGLFADLIAELGLEKARYVEPYAGGAGAGVALLREGLVQELVVNDLDPAVHSFWRSVVGANAEFLLMLEKTPITVEEWRRQREIYRNADTSDPLRLGFAFFYLNRTNRSGVLTGGVIGGLDQTGNYKIDARFNRETLRERIAALGNLADQITVRDDDGRTVILDYAADGNAFLYIDPPYVRAGSQLYLNAFDARDHTNLASVVADAGGNWVMTYDESPLIEELYSDFFLCRYELNYSARHPGRAHELMIASPTVEDALTKVTAARSA</sequence>
<dbReference type="GO" id="GO:0032259">
    <property type="term" value="P:methylation"/>
    <property type="evidence" value="ECO:0007669"/>
    <property type="project" value="UniProtKB-KW"/>
</dbReference>
<dbReference type="PANTHER" id="PTHR30481:SF2">
    <property type="entry name" value="SITE-SPECIFIC DNA-METHYLTRANSFERASE (ADENINE-SPECIFIC)"/>
    <property type="match status" value="1"/>
</dbReference>
<proteinExistence type="inferred from homology"/>
<evidence type="ECO:0000313" key="8">
    <source>
        <dbReference type="Proteomes" id="UP000075025"/>
    </source>
</evidence>
<dbReference type="RefSeq" id="WP_058623788.1">
    <property type="nucleotide sequence ID" value="NZ_LDRT01000056.1"/>
</dbReference>
<dbReference type="SUPFAM" id="SSF53335">
    <property type="entry name" value="S-adenosyl-L-methionine-dependent methyltransferases"/>
    <property type="match status" value="1"/>
</dbReference>
<dbReference type="OrthoDB" id="9805629at2"/>
<keyword evidence="4 7" id="KW-0808">Transferase</keyword>